<accession>A0AAV4QJK8</accession>
<keyword evidence="2" id="KW-1185">Reference proteome</keyword>
<dbReference type="Proteomes" id="UP001054945">
    <property type="component" value="Unassembled WGS sequence"/>
</dbReference>
<sequence length="25" mass="2806">RSPEIDRLKLPNFQLSNACASCDLD</sequence>
<comment type="caution">
    <text evidence="1">The sequence shown here is derived from an EMBL/GenBank/DDBJ whole genome shotgun (WGS) entry which is preliminary data.</text>
</comment>
<feature type="non-terminal residue" evidence="1">
    <location>
        <position position="1"/>
    </location>
</feature>
<evidence type="ECO:0000313" key="1">
    <source>
        <dbReference type="EMBL" id="GIY08397.1"/>
    </source>
</evidence>
<proteinExistence type="predicted"/>
<evidence type="ECO:0000313" key="2">
    <source>
        <dbReference type="Proteomes" id="UP001054945"/>
    </source>
</evidence>
<protein>
    <submittedName>
        <fullName evidence="1">Uncharacterized protein</fullName>
    </submittedName>
</protein>
<organism evidence="1 2">
    <name type="scientific">Caerostris extrusa</name>
    <name type="common">Bark spider</name>
    <name type="synonym">Caerostris bankana</name>
    <dbReference type="NCBI Taxonomy" id="172846"/>
    <lineage>
        <taxon>Eukaryota</taxon>
        <taxon>Metazoa</taxon>
        <taxon>Ecdysozoa</taxon>
        <taxon>Arthropoda</taxon>
        <taxon>Chelicerata</taxon>
        <taxon>Arachnida</taxon>
        <taxon>Araneae</taxon>
        <taxon>Araneomorphae</taxon>
        <taxon>Entelegynae</taxon>
        <taxon>Araneoidea</taxon>
        <taxon>Araneidae</taxon>
        <taxon>Caerostris</taxon>
    </lineage>
</organism>
<reference evidence="1 2" key="1">
    <citation type="submission" date="2021-06" db="EMBL/GenBank/DDBJ databases">
        <title>Caerostris extrusa draft genome.</title>
        <authorList>
            <person name="Kono N."/>
            <person name="Arakawa K."/>
        </authorList>
    </citation>
    <scope>NUCLEOTIDE SEQUENCE [LARGE SCALE GENOMIC DNA]</scope>
</reference>
<gene>
    <name evidence="1" type="ORF">CEXT_135601</name>
</gene>
<dbReference type="AlphaFoldDB" id="A0AAV4QJK8"/>
<name>A0AAV4QJK8_CAEEX</name>
<dbReference type="EMBL" id="BPLR01006240">
    <property type="protein sequence ID" value="GIY08397.1"/>
    <property type="molecule type" value="Genomic_DNA"/>
</dbReference>